<comment type="caution">
    <text evidence="5">The sequence shown here is derived from an EMBL/GenBank/DDBJ whole genome shotgun (WGS) entry which is preliminary data.</text>
</comment>
<dbReference type="Proteomes" id="UP001243364">
    <property type="component" value="Unassembled WGS sequence"/>
</dbReference>
<evidence type="ECO:0000313" key="6">
    <source>
        <dbReference type="Proteomes" id="UP001243364"/>
    </source>
</evidence>
<feature type="region of interest" description="Disordered" evidence="3">
    <location>
        <begin position="223"/>
        <end position="250"/>
    </location>
</feature>
<proteinExistence type="predicted"/>
<protein>
    <submittedName>
        <fullName evidence="5">Beta-galactosidase/beta-glucuronidase</fullName>
    </submittedName>
</protein>
<feature type="domain" description="Beta-mannosidase-like galactose-binding" evidence="4">
    <location>
        <begin position="11"/>
        <end position="169"/>
    </location>
</feature>
<accession>A0ABU0QAT0</accession>
<keyword evidence="1" id="KW-0378">Hydrolase</keyword>
<reference evidence="5 6" key="1">
    <citation type="submission" date="2023-07" db="EMBL/GenBank/DDBJ databases">
        <title>Comparative genomics of wheat-associated soil bacteria to identify genetic determinants of phenazine resistance.</title>
        <authorList>
            <person name="Mouncey N."/>
        </authorList>
    </citation>
    <scope>NUCLEOTIDE SEQUENCE [LARGE SCALE GENOMIC DNA]</scope>
    <source>
        <strain evidence="5 6">W4I19-2</strain>
    </source>
</reference>
<evidence type="ECO:0000256" key="2">
    <source>
        <dbReference type="ARBA" id="ARBA00023295"/>
    </source>
</evidence>
<gene>
    <name evidence="5" type="ORF">QFZ56_005856</name>
</gene>
<dbReference type="Gene3D" id="2.60.120.260">
    <property type="entry name" value="Galactose-binding domain-like"/>
    <property type="match status" value="1"/>
</dbReference>
<dbReference type="Pfam" id="PF22666">
    <property type="entry name" value="Glyco_hydro_2_N2"/>
    <property type="match status" value="1"/>
</dbReference>
<dbReference type="InterPro" id="IPR054593">
    <property type="entry name" value="Beta-mannosidase-like_N2"/>
</dbReference>
<dbReference type="PANTHER" id="PTHR43730:SF1">
    <property type="entry name" value="BETA-MANNOSIDASE"/>
    <property type="match status" value="1"/>
</dbReference>
<keyword evidence="2" id="KW-0326">Glycosidase</keyword>
<organism evidence="5 6">
    <name type="scientific">Streptomyces achromogenes</name>
    <dbReference type="NCBI Taxonomy" id="67255"/>
    <lineage>
        <taxon>Bacteria</taxon>
        <taxon>Bacillati</taxon>
        <taxon>Actinomycetota</taxon>
        <taxon>Actinomycetes</taxon>
        <taxon>Kitasatosporales</taxon>
        <taxon>Streptomycetaceae</taxon>
        <taxon>Streptomyces</taxon>
    </lineage>
</organism>
<dbReference type="SUPFAM" id="SSF49785">
    <property type="entry name" value="Galactose-binding domain-like"/>
    <property type="match status" value="1"/>
</dbReference>
<dbReference type="PANTHER" id="PTHR43730">
    <property type="entry name" value="BETA-MANNOSIDASE"/>
    <property type="match status" value="1"/>
</dbReference>
<dbReference type="EMBL" id="JAUSYA010000001">
    <property type="protein sequence ID" value="MDQ0686893.1"/>
    <property type="molecule type" value="Genomic_DNA"/>
</dbReference>
<evidence type="ECO:0000313" key="5">
    <source>
        <dbReference type="EMBL" id="MDQ0686893.1"/>
    </source>
</evidence>
<dbReference type="InterPro" id="IPR008979">
    <property type="entry name" value="Galactose-bd-like_sf"/>
</dbReference>
<sequence length="250" mass="27326">MLEASPLDDGWQLRHEGGTLPAVVPGCVHTDLLAAGVIPDPFLGRAETEVAWVGRREWTYETRLPAVRSGHEQSDLVFEGLDTVAEITLNGQLLGRVRNMHRAYRFDVTGLSGPLTVRFVSAYAEAEAVRGKLGERPGAYPEPYQYLRKMACSFGWDWGPTLVTAGIWRPVRMERWSTARLARVRPLVTVEGGVGVVELRVDVERTRVEAGLVLEARVGGTAGARRGDGHARRRAGGGTGRRPVVAPGLR</sequence>
<evidence type="ECO:0000256" key="1">
    <source>
        <dbReference type="ARBA" id="ARBA00022801"/>
    </source>
</evidence>
<dbReference type="InterPro" id="IPR050887">
    <property type="entry name" value="Beta-mannosidase_GH2"/>
</dbReference>
<keyword evidence="6" id="KW-1185">Reference proteome</keyword>
<name>A0ABU0QAT0_STRAH</name>
<feature type="compositionally biased region" description="Low complexity" evidence="3">
    <location>
        <begin position="241"/>
        <end position="250"/>
    </location>
</feature>
<evidence type="ECO:0000256" key="3">
    <source>
        <dbReference type="SAM" id="MobiDB-lite"/>
    </source>
</evidence>
<evidence type="ECO:0000259" key="4">
    <source>
        <dbReference type="Pfam" id="PF22666"/>
    </source>
</evidence>